<dbReference type="eggNOG" id="ENOG502QPMW">
    <property type="taxonomic scope" value="Eukaryota"/>
</dbReference>
<dbReference type="InParanoid" id="C3XWJ8"/>
<sequence>MRRKLERDCENAAAVQEEVLLQRLREHADTEYGRTYRFADVTSREDYRSSHPLTRYEHYREYVDRMIAGEEMVLTAFKPIVFGTTSGTSGKYSIIPMGQKQRVNFFLQGVTVALSCMLEGFPESDNLQKDLKIFHMPHFRESAAGIPIGPNSSSPANSQAMLNLYSTPKPGFDIMSERGAVMLCTGAAYVVWDIAKKRKSNTHTNRSLLDQYMSYRVFSIVGRHMRRKLERDCENAAAVQEEVLLQRLREHADTEYGRTYRFADVTSREDYRSSHPLTRYEHYREYVDRMIAGEEMVLTAFKPIVFGTTSGTSGKYSIIPMGQKQRVNFFLQGVTVALSCMLEGFPESDNLQKDLKIFHMPHFRESAAGIPIGPNSSSPANSQAMLNLYSTPKPGFDIMSEREALYVHLLFALKDRNLGIIEANFSFRVHTALVMMEACWEQLVTDIEKGYVDPNLDIQDDIRAELNQLLKPDLGRAQELREEFQKGFDGIVRRVWPFMGLILATDTGSFDLYRQKLKSHYCKGIPMYSPIYGATEGLVGVNIWPKDEDRHYILCPRSMVFELIPVDRSDQDQPDTVWLEQAQVGGIYELVITNAGGLYRYRFGDVVKVVGFYHKCPVIQFMYRQGQMLNVRGEKTSEDMFYQALKSAKTAWTDTGVHLVDYCCAESVLVPEGQANPLPYYVVFLELQNEVKGQEKQYAQQLEDCLRKTAYMYDRCRTQGSIGPLVVHLMPEGCFSEYRQHLLSNTMAGSNQLKVPRVMKRKTDVDFMMDRLKE</sequence>
<dbReference type="InterPro" id="IPR055377">
    <property type="entry name" value="GH3_M"/>
</dbReference>
<reference evidence="3" key="1">
    <citation type="journal article" date="2008" name="Nature">
        <title>The amphioxus genome and the evolution of the chordate karyotype.</title>
        <authorList>
            <consortium name="US DOE Joint Genome Institute (JGI-PGF)"/>
            <person name="Putnam N.H."/>
            <person name="Butts T."/>
            <person name="Ferrier D.E.K."/>
            <person name="Furlong R.F."/>
            <person name="Hellsten U."/>
            <person name="Kawashima T."/>
            <person name="Robinson-Rechavi M."/>
            <person name="Shoguchi E."/>
            <person name="Terry A."/>
            <person name="Yu J.-K."/>
            <person name="Benito-Gutierrez E.L."/>
            <person name="Dubchak I."/>
            <person name="Garcia-Fernandez J."/>
            <person name="Gibson-Brown J.J."/>
            <person name="Grigoriev I.V."/>
            <person name="Horton A.C."/>
            <person name="de Jong P.J."/>
            <person name="Jurka J."/>
            <person name="Kapitonov V.V."/>
            <person name="Kohara Y."/>
            <person name="Kuroki Y."/>
            <person name="Lindquist E."/>
            <person name="Lucas S."/>
            <person name="Osoegawa K."/>
            <person name="Pennacchio L.A."/>
            <person name="Salamov A.A."/>
            <person name="Satou Y."/>
            <person name="Sauka-Spengler T."/>
            <person name="Schmutz J."/>
            <person name="Shin-I T."/>
            <person name="Toyoda A."/>
            <person name="Bronner-Fraser M."/>
            <person name="Fujiyama A."/>
            <person name="Holland L.Z."/>
            <person name="Holland P.W.H."/>
            <person name="Satoh N."/>
            <person name="Rokhsar D.S."/>
        </authorList>
    </citation>
    <scope>NUCLEOTIDE SEQUENCE [LARGE SCALE GENOMIC DNA]</scope>
    <source>
        <strain evidence="3">S238N-H82</strain>
        <tissue evidence="3">Testes</tissue>
    </source>
</reference>
<dbReference type="AlphaFoldDB" id="C3XWJ8"/>
<gene>
    <name evidence="3" type="ORF">BRAFLDRAFT_63587</name>
</gene>
<feature type="domain" description="GH3 middle" evidence="1">
    <location>
        <begin position="552"/>
        <end position="624"/>
    </location>
</feature>
<evidence type="ECO:0008006" key="4">
    <source>
        <dbReference type="Google" id="ProtNLM"/>
    </source>
</evidence>
<protein>
    <recommendedName>
        <fullName evidence="4">GH3 domain-containing protein</fullName>
    </recommendedName>
</protein>
<evidence type="ECO:0000259" key="1">
    <source>
        <dbReference type="Pfam" id="PF23571"/>
    </source>
</evidence>
<dbReference type="PANTHER" id="PTHR31901:SF9">
    <property type="entry name" value="GH3 DOMAIN-CONTAINING PROTEIN"/>
    <property type="match status" value="1"/>
</dbReference>
<name>C3XWJ8_BRAFL</name>
<dbReference type="PANTHER" id="PTHR31901">
    <property type="entry name" value="GH3 DOMAIN-CONTAINING PROTEIN"/>
    <property type="match status" value="1"/>
</dbReference>
<accession>C3XWJ8</accession>
<dbReference type="InterPro" id="IPR055378">
    <property type="entry name" value="GH3_C"/>
</dbReference>
<dbReference type="Pfam" id="PF23571">
    <property type="entry name" value="GH3_M"/>
    <property type="match status" value="1"/>
</dbReference>
<evidence type="ECO:0000313" key="3">
    <source>
        <dbReference type="EMBL" id="EEN67732.1"/>
    </source>
</evidence>
<organism>
    <name type="scientific">Branchiostoma floridae</name>
    <name type="common">Florida lancelet</name>
    <name type="synonym">Amphioxus</name>
    <dbReference type="NCBI Taxonomy" id="7739"/>
    <lineage>
        <taxon>Eukaryota</taxon>
        <taxon>Metazoa</taxon>
        <taxon>Chordata</taxon>
        <taxon>Cephalochordata</taxon>
        <taxon>Leptocardii</taxon>
        <taxon>Amphioxiformes</taxon>
        <taxon>Branchiostomatidae</taxon>
        <taxon>Branchiostoma</taxon>
    </lineage>
</organism>
<dbReference type="Pfam" id="PF23572">
    <property type="entry name" value="GH3_C"/>
    <property type="match status" value="1"/>
</dbReference>
<proteinExistence type="predicted"/>
<dbReference type="Pfam" id="PF03321">
    <property type="entry name" value="GH3"/>
    <property type="match status" value="2"/>
</dbReference>
<dbReference type="EMBL" id="GG666471">
    <property type="protein sequence ID" value="EEN67732.1"/>
    <property type="molecule type" value="Genomic_DNA"/>
</dbReference>
<dbReference type="InterPro" id="IPR004993">
    <property type="entry name" value="GH3"/>
</dbReference>
<feature type="domain" description="GH3 C-terminal" evidence="2">
    <location>
        <begin position="642"/>
        <end position="762"/>
    </location>
</feature>
<evidence type="ECO:0000259" key="2">
    <source>
        <dbReference type="Pfam" id="PF23572"/>
    </source>
</evidence>